<dbReference type="OrthoDB" id="1859875at2"/>
<name>A0A1T4XRL3_9FIRM</name>
<dbReference type="RefSeq" id="WP_143402739.1">
    <property type="nucleotide sequence ID" value="NZ_FUYF01000014.1"/>
</dbReference>
<dbReference type="Proteomes" id="UP000190286">
    <property type="component" value="Unassembled WGS sequence"/>
</dbReference>
<protein>
    <submittedName>
        <fullName evidence="1">Uncharacterized protein</fullName>
    </submittedName>
</protein>
<accession>A0A1T4XRL3</accession>
<evidence type="ECO:0000313" key="1">
    <source>
        <dbReference type="EMBL" id="SKA92003.1"/>
    </source>
</evidence>
<dbReference type="GeneID" id="93339360"/>
<proteinExistence type="predicted"/>
<reference evidence="1 2" key="1">
    <citation type="submission" date="2017-02" db="EMBL/GenBank/DDBJ databases">
        <authorList>
            <person name="Peterson S.W."/>
        </authorList>
    </citation>
    <scope>NUCLEOTIDE SEQUENCE [LARGE SCALE GENOMIC DNA]</scope>
    <source>
        <strain evidence="1 2">ATCC 27749</strain>
    </source>
</reference>
<keyword evidence="2" id="KW-1185">Reference proteome</keyword>
<sequence>MEFHPNNWLGRWQNFESYITSTDPYLQLAWQEAEAAAAALPMFKSGAKQFWQTACVTTSIGNPHTLGGWTITPADGGKLCIAWTDADGNTLGRAVYHLDHVLERGLEGKENALFVAEDVPADWPFRCLLAMEPMPPRAARLQGGLLSHLHFQYASGPEHLFDPDTHALCSPLWYATMCDGDGTLLEQCNIVRALHRLPVWEELPEL</sequence>
<gene>
    <name evidence="1" type="ORF">SAMN02745178_02192</name>
</gene>
<organism evidence="1 2">
    <name type="scientific">Gemmiger formicilis</name>
    <dbReference type="NCBI Taxonomy" id="745368"/>
    <lineage>
        <taxon>Bacteria</taxon>
        <taxon>Bacillati</taxon>
        <taxon>Bacillota</taxon>
        <taxon>Clostridia</taxon>
        <taxon>Eubacteriales</taxon>
        <taxon>Gemmiger</taxon>
    </lineage>
</organism>
<dbReference type="AlphaFoldDB" id="A0A1T4XRL3"/>
<evidence type="ECO:0000313" key="2">
    <source>
        <dbReference type="Proteomes" id="UP000190286"/>
    </source>
</evidence>
<dbReference type="EMBL" id="FUYF01000014">
    <property type="protein sequence ID" value="SKA92003.1"/>
    <property type="molecule type" value="Genomic_DNA"/>
</dbReference>
<dbReference type="STRING" id="745368.SAMN02745178_02192"/>